<evidence type="ECO:0000256" key="2">
    <source>
        <dbReference type="SAM" id="Phobius"/>
    </source>
</evidence>
<keyword evidence="2" id="KW-0812">Transmembrane</keyword>
<evidence type="ECO:0000313" key="4">
    <source>
        <dbReference type="EMBL" id="KAF1377995.1"/>
    </source>
</evidence>
<feature type="domain" description="RRM" evidence="3">
    <location>
        <begin position="93"/>
        <end position="167"/>
    </location>
</feature>
<evidence type="ECO:0000313" key="5">
    <source>
        <dbReference type="Proteomes" id="UP000465112"/>
    </source>
</evidence>
<protein>
    <recommendedName>
        <fullName evidence="3">RRM domain-containing protein</fullName>
    </recommendedName>
</protein>
<dbReference type="EMBL" id="VHII01000017">
    <property type="protein sequence ID" value="KAF1377995.1"/>
    <property type="molecule type" value="Genomic_DNA"/>
</dbReference>
<keyword evidence="5" id="KW-1185">Reference proteome</keyword>
<name>A0A6A5EG41_PERFL</name>
<dbReference type="Pfam" id="PF00076">
    <property type="entry name" value="RRM_1"/>
    <property type="match status" value="1"/>
</dbReference>
<dbReference type="InterPro" id="IPR035979">
    <property type="entry name" value="RBD_domain_sf"/>
</dbReference>
<sequence length="187" mass="20759">MLSRDVTKREVISLFLLPGCGAEGSRTKTTFPLLPPLVLLFFFLLFLLLVDHGRESEFISLSCSAIMSTSDLSTVDGPDRLCVSERAQCVPSQVLHLRQLPVDVSEQEVLALAVPFGRVTKLLTLKAKNQAFVEMASEEAAVTMVNYYTAAPPTVRNQPIFIQYSTHRELKTDNLTNQVTGRPLLHI</sequence>
<keyword evidence="1" id="KW-0694">RNA-binding</keyword>
<reference evidence="4 5" key="1">
    <citation type="submission" date="2019-06" db="EMBL/GenBank/DDBJ databases">
        <title>A chromosome-scale genome assembly of the European perch, Perca fluviatilis.</title>
        <authorList>
            <person name="Roques C."/>
            <person name="Zahm M."/>
            <person name="Cabau C."/>
            <person name="Klopp C."/>
            <person name="Bouchez O."/>
            <person name="Donnadieu C."/>
            <person name="Kuhl H."/>
            <person name="Gislard M."/>
            <person name="Guendouz S."/>
            <person name="Journot L."/>
            <person name="Haffray P."/>
            <person name="Bestin A."/>
            <person name="Morvezen R."/>
            <person name="Feron R."/>
            <person name="Wen M."/>
            <person name="Jouanno E."/>
            <person name="Herpin A."/>
            <person name="Schartl M."/>
            <person name="Postlethwait J."/>
            <person name="Schaerlinger B."/>
            <person name="Chardard D."/>
            <person name="Lecocq T."/>
            <person name="Poncet C."/>
            <person name="Jaffrelo L."/>
            <person name="Lampietro C."/>
            <person name="Guiguen Y."/>
        </authorList>
    </citation>
    <scope>NUCLEOTIDE SEQUENCE [LARGE SCALE GENOMIC DNA]</scope>
    <source>
        <tissue evidence="4">Blood</tissue>
    </source>
</reference>
<keyword evidence="2" id="KW-1133">Transmembrane helix</keyword>
<dbReference type="SMART" id="SM00360">
    <property type="entry name" value="RRM"/>
    <property type="match status" value="1"/>
</dbReference>
<organism evidence="4 5">
    <name type="scientific">Perca fluviatilis</name>
    <name type="common">European perch</name>
    <dbReference type="NCBI Taxonomy" id="8168"/>
    <lineage>
        <taxon>Eukaryota</taxon>
        <taxon>Metazoa</taxon>
        <taxon>Chordata</taxon>
        <taxon>Craniata</taxon>
        <taxon>Vertebrata</taxon>
        <taxon>Euteleostomi</taxon>
        <taxon>Actinopterygii</taxon>
        <taxon>Neopterygii</taxon>
        <taxon>Teleostei</taxon>
        <taxon>Neoteleostei</taxon>
        <taxon>Acanthomorphata</taxon>
        <taxon>Eupercaria</taxon>
        <taxon>Perciformes</taxon>
        <taxon>Percoidei</taxon>
        <taxon>Percidae</taxon>
        <taxon>Percinae</taxon>
        <taxon>Perca</taxon>
    </lineage>
</organism>
<dbReference type="PROSITE" id="PS50102">
    <property type="entry name" value="RRM"/>
    <property type="match status" value="1"/>
</dbReference>
<gene>
    <name evidence="4" type="ORF">PFLUV_G00206630</name>
</gene>
<keyword evidence="2" id="KW-0472">Membrane</keyword>
<comment type="caution">
    <text evidence="4">The sequence shown here is derived from an EMBL/GenBank/DDBJ whole genome shotgun (WGS) entry which is preliminary data.</text>
</comment>
<dbReference type="PANTHER" id="PTHR15592">
    <property type="entry name" value="MATRIN 3/NUCLEAR PROTEIN 220-RELATED"/>
    <property type="match status" value="1"/>
</dbReference>
<evidence type="ECO:0000259" key="3">
    <source>
        <dbReference type="PROSITE" id="PS50102"/>
    </source>
</evidence>
<dbReference type="Gene3D" id="3.30.70.330">
    <property type="match status" value="1"/>
</dbReference>
<dbReference type="SUPFAM" id="SSF54928">
    <property type="entry name" value="RNA-binding domain, RBD"/>
    <property type="match status" value="1"/>
</dbReference>
<feature type="transmembrane region" description="Helical" evidence="2">
    <location>
        <begin position="32"/>
        <end position="50"/>
    </location>
</feature>
<dbReference type="GO" id="GO:0003723">
    <property type="term" value="F:RNA binding"/>
    <property type="evidence" value="ECO:0007669"/>
    <property type="project" value="UniProtKB-UniRule"/>
</dbReference>
<proteinExistence type="predicted"/>
<dbReference type="AlphaFoldDB" id="A0A6A5EG41"/>
<accession>A0A6A5EG41</accession>
<feature type="non-terminal residue" evidence="4">
    <location>
        <position position="187"/>
    </location>
</feature>
<evidence type="ECO:0000256" key="1">
    <source>
        <dbReference type="PROSITE-ProRule" id="PRU00176"/>
    </source>
</evidence>
<dbReference type="InterPro" id="IPR012677">
    <property type="entry name" value="Nucleotide-bd_a/b_plait_sf"/>
</dbReference>
<dbReference type="Proteomes" id="UP000465112">
    <property type="component" value="Chromosome 17"/>
</dbReference>
<dbReference type="InterPro" id="IPR000504">
    <property type="entry name" value="RRM_dom"/>
</dbReference>